<dbReference type="Proteomes" id="UP000285092">
    <property type="component" value="Unassembled WGS sequence"/>
</dbReference>
<comment type="similarity">
    <text evidence="5 6">Belongs to the autoinducer synthase family.</text>
</comment>
<dbReference type="GO" id="GO:0061579">
    <property type="term" value="F:N-acyl homoserine lactone synthase activity"/>
    <property type="evidence" value="ECO:0007669"/>
    <property type="project" value="UniProtKB-UniRule"/>
</dbReference>
<dbReference type="Pfam" id="PF00765">
    <property type="entry name" value="Autoind_synth"/>
    <property type="match status" value="1"/>
</dbReference>
<keyword evidence="3 6" id="KW-0949">S-adenosyl-L-methionine</keyword>
<dbReference type="PROSITE" id="PS51187">
    <property type="entry name" value="AUTOINDUCER_SYNTH_2"/>
    <property type="match status" value="1"/>
</dbReference>
<dbReference type="EMBL" id="QXFK01000011">
    <property type="protein sequence ID" value="RIV80322.1"/>
    <property type="molecule type" value="Genomic_DNA"/>
</dbReference>
<dbReference type="AlphaFoldDB" id="A0A418NKY3"/>
<evidence type="ECO:0000313" key="7">
    <source>
        <dbReference type="EMBL" id="RIV80322.1"/>
    </source>
</evidence>
<evidence type="ECO:0000256" key="6">
    <source>
        <dbReference type="RuleBase" id="RU361135"/>
    </source>
</evidence>
<evidence type="ECO:0000256" key="1">
    <source>
        <dbReference type="ARBA" id="ARBA00022654"/>
    </source>
</evidence>
<gene>
    <name evidence="7" type="ORF">D2V04_03260</name>
</gene>
<accession>A0A418NKY3</accession>
<keyword evidence="2 6" id="KW-0808">Transferase</keyword>
<comment type="caution">
    <text evidence="7">The sequence shown here is derived from an EMBL/GenBank/DDBJ whole genome shotgun (WGS) entry which is preliminary data.</text>
</comment>
<dbReference type="Gene3D" id="3.40.630.30">
    <property type="match status" value="1"/>
</dbReference>
<dbReference type="SUPFAM" id="SSF55729">
    <property type="entry name" value="Acyl-CoA N-acyltransferases (Nat)"/>
    <property type="match status" value="1"/>
</dbReference>
<evidence type="ECO:0000256" key="2">
    <source>
        <dbReference type="ARBA" id="ARBA00022679"/>
    </source>
</evidence>
<keyword evidence="4 5" id="KW-0071">Autoinducer synthesis</keyword>
<proteinExistence type="inferred from homology"/>
<organism evidence="7 8">
    <name type="scientific">Pelagerythrobacter aerophilus</name>
    <dbReference type="NCBI Taxonomy" id="2306995"/>
    <lineage>
        <taxon>Bacteria</taxon>
        <taxon>Pseudomonadati</taxon>
        <taxon>Pseudomonadota</taxon>
        <taxon>Alphaproteobacteria</taxon>
        <taxon>Sphingomonadales</taxon>
        <taxon>Erythrobacteraceae</taxon>
        <taxon>Pelagerythrobacter</taxon>
    </lineage>
</organism>
<keyword evidence="8" id="KW-1185">Reference proteome</keyword>
<dbReference type="PRINTS" id="PR01549">
    <property type="entry name" value="AUTOINDCRSYN"/>
</dbReference>
<dbReference type="GO" id="GO:0009372">
    <property type="term" value="P:quorum sensing"/>
    <property type="evidence" value="ECO:0007669"/>
    <property type="project" value="UniProtKB-UniRule"/>
</dbReference>
<evidence type="ECO:0000313" key="8">
    <source>
        <dbReference type="Proteomes" id="UP000285092"/>
    </source>
</evidence>
<dbReference type="InterPro" id="IPR016181">
    <property type="entry name" value="Acyl_CoA_acyltransferase"/>
</dbReference>
<name>A0A418NKY3_9SPHN</name>
<evidence type="ECO:0000256" key="4">
    <source>
        <dbReference type="ARBA" id="ARBA00022929"/>
    </source>
</evidence>
<evidence type="ECO:0000256" key="5">
    <source>
        <dbReference type="PROSITE-ProRule" id="PRU00533"/>
    </source>
</evidence>
<protein>
    <recommendedName>
        <fullName evidence="6">Acyl-homoserine-lactone synthase</fullName>
        <ecNumber evidence="6">2.3.1.184</ecNumber>
    </recommendedName>
    <alternativeName>
        <fullName evidence="6">Autoinducer synthesis protein</fullName>
    </alternativeName>
</protein>
<dbReference type="InterPro" id="IPR001690">
    <property type="entry name" value="Autoind_synthase"/>
</dbReference>
<dbReference type="OrthoDB" id="6169313at2"/>
<comment type="catalytic activity">
    <reaction evidence="6">
        <text>a fatty acyl-[ACP] + S-adenosyl-L-methionine = an N-acyl-L-homoserine lactone + S-methyl-5'-thioadenosine + holo-[ACP] + H(+)</text>
        <dbReference type="Rhea" id="RHEA:10096"/>
        <dbReference type="Rhea" id="RHEA-COMP:9685"/>
        <dbReference type="Rhea" id="RHEA-COMP:14125"/>
        <dbReference type="ChEBI" id="CHEBI:15378"/>
        <dbReference type="ChEBI" id="CHEBI:17509"/>
        <dbReference type="ChEBI" id="CHEBI:55474"/>
        <dbReference type="ChEBI" id="CHEBI:59789"/>
        <dbReference type="ChEBI" id="CHEBI:64479"/>
        <dbReference type="ChEBI" id="CHEBI:138651"/>
        <dbReference type="EC" id="2.3.1.184"/>
    </reaction>
</comment>
<dbReference type="PANTHER" id="PTHR39322:SF1">
    <property type="entry name" value="ISOVALERYL-HOMOSERINE LACTONE SYNTHASE"/>
    <property type="match status" value="1"/>
</dbReference>
<keyword evidence="1 5" id="KW-0673">Quorum sensing</keyword>
<reference evidence="7 8" key="1">
    <citation type="submission" date="2018-08" db="EMBL/GenBank/DDBJ databases">
        <title>Altererythrobacter sp.Ery1 and Ery12, the genome sequencing of novel strains in genus Alterythrobacter.</title>
        <authorList>
            <person name="Cheng H."/>
            <person name="Wu Y.-H."/>
            <person name="Fang C."/>
            <person name="Xu X.-W."/>
        </authorList>
    </citation>
    <scope>NUCLEOTIDE SEQUENCE [LARGE SCALE GENOMIC DNA]</scope>
    <source>
        <strain evidence="7 8">Ery1</strain>
    </source>
</reference>
<evidence type="ECO:0000256" key="3">
    <source>
        <dbReference type="ARBA" id="ARBA00022691"/>
    </source>
</evidence>
<dbReference type="RefSeq" id="WP_119511908.1">
    <property type="nucleotide sequence ID" value="NZ_QXFK01000011.1"/>
</dbReference>
<sequence length="201" mass="22252">MIQIIDQTVAAAHRPLLRSMHADRKRLFVDLFGWDVPVVDEKYEIDQFDTPSAVYVIATDDSGDHAASLRLLPTDRAHMLDTLFSHLCPCGVPKGISIWESTRLCLPQRHGAKRRRELRNELISAMVDLALERGIERYTGVLPAAFRTEVLSMGWRGEPLGPAVAMPGGSVGAFLVHIDPDTPERLRWSGTYTGPAEPVAA</sequence>
<dbReference type="EC" id="2.3.1.184" evidence="6"/>
<dbReference type="GO" id="GO:0007165">
    <property type="term" value="P:signal transduction"/>
    <property type="evidence" value="ECO:0007669"/>
    <property type="project" value="TreeGrafter"/>
</dbReference>
<dbReference type="PANTHER" id="PTHR39322">
    <property type="entry name" value="ACYL-HOMOSERINE-LACTONE SYNTHASE"/>
    <property type="match status" value="1"/>
</dbReference>